<feature type="compositionally biased region" description="Polar residues" evidence="2">
    <location>
        <begin position="247"/>
        <end position="264"/>
    </location>
</feature>
<dbReference type="GO" id="GO:0000785">
    <property type="term" value="C:chromatin"/>
    <property type="evidence" value="ECO:0007669"/>
    <property type="project" value="TreeGrafter"/>
</dbReference>
<feature type="compositionally biased region" description="Basic and acidic residues" evidence="2">
    <location>
        <begin position="461"/>
        <end position="490"/>
    </location>
</feature>
<feature type="coiled-coil region" evidence="1">
    <location>
        <begin position="621"/>
        <end position="750"/>
    </location>
</feature>
<evidence type="ECO:0000313" key="3">
    <source>
        <dbReference type="EMBL" id="SZX70444.1"/>
    </source>
</evidence>
<accession>A0A383W079</accession>
<sequence>MESLWETSRRNRSLKQQQHYQYSSTSPPLSPQGTSCPFVPSLPSHDGHLRTTSAAVQQQYTGKDIAQLRAALQGEGVALGHQRQYQHHSNGTSLQQLRSQTLPAAAKPAEAKPAEPSLFDFSQVAARLQATQARVSSLGEKHGQIDAQRHLRLQGSISAASSRPGSSLEMAPAPAAQGSAQQPASPTPAAKAAGIAVQASFGARSATDTNLAVQAQIAAFGSSLNSMFAPSTSNTHPAGAATAAAPFSSQSSTEQPLTPALSQAPTLQRSSGLLGISSSSSITSSGRPAAEQLGALIAAGSSLVPSLQEQRQLLLPQQVAQTAVRQVAQAGMAQLRDVTAAGAALRPVVESIRDATADSQAKLEALQAFFDQHPGLKDTRGLQRLVDENRRLAAANRQLAEEKQELLDSKKELSNELFSRQQLHNSAVAALREHQRTPVDKKVAALQEQVRMLRQQLHARDAALTKSEDENKDMRDKLGLPHRSLEECRTGSDLSPCKAEGGRFSSRSASPDVSRQLWADADEDDDGMHSSTCSIASGSISPDLQQRQQRQQQQQHSRLREEAERLKAALAAKDEQLLLLQQQVEQLEQEANLAPACAVSPAPPVIHHQKPKTFTEALQQLEVLHQAVANHQQQLLDQNQKAAQRAQDAHQAFNRQLQTEKVQLVSERKKSELLMCEVEQQRERLAQAEANCVQLEQQLEALQDELEEARAAGSSSSGSASHITQLQWRLQEKQTALISLQEAVQELLGRLKAAGRPVDAAALSAAGQKGGAMKQLEAAVQQLLADVTSQAALLEQQHQQRQGQQAQGGDAAALRQQLEAAQQEVAQLQEQYAHLQRTEAEKEAALQQAIEWQLGVEQKLLSVTQLNQRKEALKQQVQRQQQQLQQQSMRLEGDRVELDKAIQDRAALAAHLEECRQQLADSNQQLAQRTQQLAELAAEREVLHDRIREFADRQTSCRSSGAELFSSSSGRAGRFGSSSRGNPLHSSSSSPNSMSPEAQQMLSVACAELNQKVAVLEQQLGESHAKQDRLQLANAQLQERLSAMQLNRPSAEQDVLQQRMQQQADHVQRLQQQLQQERASVQDLQAQLQQQQQQQPPQQSQLQQQLQDKQQQLDKQQQAVQQLQRQLRQQQQQVEGLEQQLQQKEQQLADTQQQLEQQQQQQQQQQDVPQQMQQLQDELEDRTRELLEWQIHADALEKDLADLKARADSADALQQQLERANQQLAAHGGEVEALQQELGQCRERIATLEFDLHDAAKDHSALLQRFEGVTAELGRVREGAADMRLRLDHFTGPAGPQARIRQLEGSLQTVQRKYEGAESRATAAAAEVRQLTTKLSNAEDEILALEGQISILEQELAKYAS</sequence>
<feature type="coiled-coil region" evidence="1">
    <location>
        <begin position="382"/>
        <end position="416"/>
    </location>
</feature>
<proteinExistence type="predicted"/>
<reference evidence="3 4" key="1">
    <citation type="submission" date="2016-10" db="EMBL/GenBank/DDBJ databases">
        <authorList>
            <person name="Cai Z."/>
        </authorList>
    </citation>
    <scope>NUCLEOTIDE SEQUENCE [LARGE SCALE GENOMIC DNA]</scope>
</reference>
<feature type="region of interest" description="Disordered" evidence="2">
    <location>
        <begin position="1087"/>
        <end position="1107"/>
    </location>
</feature>
<dbReference type="GO" id="GO:0000793">
    <property type="term" value="C:condensed chromosome"/>
    <property type="evidence" value="ECO:0007669"/>
    <property type="project" value="TreeGrafter"/>
</dbReference>
<dbReference type="GO" id="GO:0000796">
    <property type="term" value="C:condensin complex"/>
    <property type="evidence" value="ECO:0007669"/>
    <property type="project" value="TreeGrafter"/>
</dbReference>
<feature type="compositionally biased region" description="Low complexity" evidence="2">
    <location>
        <begin position="530"/>
        <end position="555"/>
    </location>
</feature>
<feature type="coiled-coil region" evidence="1">
    <location>
        <begin position="1300"/>
        <end position="1355"/>
    </location>
</feature>
<feature type="compositionally biased region" description="Polar residues" evidence="2">
    <location>
        <begin position="87"/>
        <end position="102"/>
    </location>
</feature>
<feature type="region of interest" description="Disordered" evidence="2">
    <location>
        <begin position="235"/>
        <end position="264"/>
    </location>
</feature>
<dbReference type="PANTHER" id="PTHR43941:SF1">
    <property type="entry name" value="STRUCTURAL MAINTENANCE OF CHROMOSOMES PROTEIN 2"/>
    <property type="match status" value="1"/>
</dbReference>
<feature type="region of interest" description="Disordered" evidence="2">
    <location>
        <begin position="156"/>
        <end position="187"/>
    </location>
</feature>
<feature type="region of interest" description="Disordered" evidence="2">
    <location>
        <begin position="461"/>
        <end position="562"/>
    </location>
</feature>
<feature type="region of interest" description="Disordered" evidence="2">
    <location>
        <begin position="1"/>
        <end position="48"/>
    </location>
</feature>
<dbReference type="GO" id="GO:0003682">
    <property type="term" value="F:chromatin binding"/>
    <property type="evidence" value="ECO:0007669"/>
    <property type="project" value="TreeGrafter"/>
</dbReference>
<keyword evidence="4" id="KW-1185">Reference proteome</keyword>
<feature type="compositionally biased region" description="Low complexity" evidence="2">
    <location>
        <begin position="959"/>
        <end position="996"/>
    </location>
</feature>
<name>A0A383W079_TETOB</name>
<dbReference type="Proteomes" id="UP000256970">
    <property type="component" value="Unassembled WGS sequence"/>
</dbReference>
<feature type="compositionally biased region" description="Polar residues" evidence="2">
    <location>
        <begin position="14"/>
        <end position="35"/>
    </location>
</feature>
<feature type="region of interest" description="Disordered" evidence="2">
    <location>
        <begin position="80"/>
        <end position="114"/>
    </location>
</feature>
<evidence type="ECO:0000256" key="1">
    <source>
        <dbReference type="SAM" id="Coils"/>
    </source>
</evidence>
<keyword evidence="1" id="KW-0175">Coiled coil</keyword>
<dbReference type="GO" id="GO:0007076">
    <property type="term" value="P:mitotic chromosome condensation"/>
    <property type="evidence" value="ECO:0007669"/>
    <property type="project" value="TreeGrafter"/>
</dbReference>
<gene>
    <name evidence="3" type="ORF">BQ4739_LOCUS10657</name>
</gene>
<feature type="coiled-coil region" evidence="1">
    <location>
        <begin position="811"/>
        <end position="953"/>
    </location>
</feature>
<dbReference type="STRING" id="3088.A0A383W079"/>
<feature type="region of interest" description="Disordered" evidence="2">
    <location>
        <begin position="958"/>
        <end position="998"/>
    </location>
</feature>
<evidence type="ECO:0000313" key="4">
    <source>
        <dbReference type="Proteomes" id="UP000256970"/>
    </source>
</evidence>
<protein>
    <submittedName>
        <fullName evidence="3">Uncharacterized protein</fullName>
    </submittedName>
</protein>
<organism evidence="3 4">
    <name type="scientific">Tetradesmus obliquus</name>
    <name type="common">Green alga</name>
    <name type="synonym">Acutodesmus obliquus</name>
    <dbReference type="NCBI Taxonomy" id="3088"/>
    <lineage>
        <taxon>Eukaryota</taxon>
        <taxon>Viridiplantae</taxon>
        <taxon>Chlorophyta</taxon>
        <taxon>core chlorophytes</taxon>
        <taxon>Chlorophyceae</taxon>
        <taxon>CS clade</taxon>
        <taxon>Sphaeropleales</taxon>
        <taxon>Scenedesmaceae</taxon>
        <taxon>Tetradesmus</taxon>
    </lineage>
</organism>
<dbReference type="EMBL" id="FNXT01000989">
    <property type="protein sequence ID" value="SZX70444.1"/>
    <property type="molecule type" value="Genomic_DNA"/>
</dbReference>
<dbReference type="PANTHER" id="PTHR43941">
    <property type="entry name" value="STRUCTURAL MAINTENANCE OF CHROMOSOMES PROTEIN 2"/>
    <property type="match status" value="1"/>
</dbReference>
<dbReference type="Gene3D" id="1.10.287.1490">
    <property type="match status" value="1"/>
</dbReference>
<evidence type="ECO:0000256" key="2">
    <source>
        <dbReference type="SAM" id="MobiDB-lite"/>
    </source>
</evidence>